<evidence type="ECO:0000259" key="3">
    <source>
        <dbReference type="Pfam" id="PF07859"/>
    </source>
</evidence>
<dbReference type="InterPro" id="IPR002168">
    <property type="entry name" value="Lipase_GDXG_HIS_AS"/>
</dbReference>
<evidence type="ECO:0000256" key="2">
    <source>
        <dbReference type="ARBA" id="ARBA00022801"/>
    </source>
</evidence>
<dbReference type="PANTHER" id="PTHR48081">
    <property type="entry name" value="AB HYDROLASE SUPERFAMILY PROTEIN C4A8.06C"/>
    <property type="match status" value="1"/>
</dbReference>
<organism evidence="4 5">
    <name type="scientific">Rhizomicrobium palustre</name>
    <dbReference type="NCBI Taxonomy" id="189966"/>
    <lineage>
        <taxon>Bacteria</taxon>
        <taxon>Pseudomonadati</taxon>
        <taxon>Pseudomonadota</taxon>
        <taxon>Alphaproteobacteria</taxon>
        <taxon>Micropepsales</taxon>
        <taxon>Micropepsaceae</taxon>
        <taxon>Rhizomicrobium</taxon>
    </lineage>
</organism>
<sequence>MPSWQSSFFDRYSRMAKPRAVEADTDIAELRRQYTYLSDRFGAVPREAIFEQASLGPVKGEWVKTSNASAGRVILYFHGGGYIAGSPESHRALVAKLAHTSEAAAFSLAYRLAPEFAFPAAVRDGLDAYRQLTARGVSPSSIVLAGSGSGGGLAFSVLLAIRNAGLTMPAGCLAMSPWADLTLSGWSVMNNARDDTALSWELLFVSARHYLKKSSPADPYASPVFANFKDFPPIMVHAGSLEMLKDDASRLGDRAAEAGVPVSVEIYDGMQHVFQANSHVPEARVSLQRLGQFVRQRTAPRAETYVAAK</sequence>
<accession>A0A846N035</accession>
<evidence type="ECO:0000313" key="4">
    <source>
        <dbReference type="EMBL" id="NIK88547.1"/>
    </source>
</evidence>
<protein>
    <submittedName>
        <fullName evidence="4">Acetyl esterase/lipase</fullName>
    </submittedName>
</protein>
<dbReference type="EMBL" id="JAASRM010000001">
    <property type="protein sequence ID" value="NIK88547.1"/>
    <property type="molecule type" value="Genomic_DNA"/>
</dbReference>
<dbReference type="RefSeq" id="WP_167082717.1">
    <property type="nucleotide sequence ID" value="NZ_BAAADC010000001.1"/>
</dbReference>
<name>A0A846N035_9PROT</name>
<keyword evidence="2" id="KW-0378">Hydrolase</keyword>
<dbReference type="Pfam" id="PF07859">
    <property type="entry name" value="Abhydrolase_3"/>
    <property type="match status" value="1"/>
</dbReference>
<evidence type="ECO:0000313" key="5">
    <source>
        <dbReference type="Proteomes" id="UP000570514"/>
    </source>
</evidence>
<comment type="caution">
    <text evidence="4">The sequence shown here is derived from an EMBL/GenBank/DDBJ whole genome shotgun (WGS) entry which is preliminary data.</text>
</comment>
<dbReference type="InterPro" id="IPR050300">
    <property type="entry name" value="GDXG_lipolytic_enzyme"/>
</dbReference>
<dbReference type="PANTHER" id="PTHR48081:SF8">
    <property type="entry name" value="ALPHA_BETA HYDROLASE FOLD-3 DOMAIN-CONTAINING PROTEIN-RELATED"/>
    <property type="match status" value="1"/>
</dbReference>
<dbReference type="InterPro" id="IPR013094">
    <property type="entry name" value="AB_hydrolase_3"/>
</dbReference>
<dbReference type="AlphaFoldDB" id="A0A846N035"/>
<feature type="domain" description="Alpha/beta hydrolase fold-3" evidence="3">
    <location>
        <begin position="74"/>
        <end position="275"/>
    </location>
</feature>
<dbReference type="GO" id="GO:0016787">
    <property type="term" value="F:hydrolase activity"/>
    <property type="evidence" value="ECO:0007669"/>
    <property type="project" value="UniProtKB-KW"/>
</dbReference>
<proteinExistence type="inferred from homology"/>
<gene>
    <name evidence="4" type="ORF">FHS83_001865</name>
</gene>
<dbReference type="InterPro" id="IPR029058">
    <property type="entry name" value="AB_hydrolase_fold"/>
</dbReference>
<dbReference type="Gene3D" id="3.40.50.1820">
    <property type="entry name" value="alpha/beta hydrolase"/>
    <property type="match status" value="1"/>
</dbReference>
<keyword evidence="5" id="KW-1185">Reference proteome</keyword>
<dbReference type="PROSITE" id="PS01173">
    <property type="entry name" value="LIPASE_GDXG_HIS"/>
    <property type="match status" value="1"/>
</dbReference>
<dbReference type="Proteomes" id="UP000570514">
    <property type="component" value="Unassembled WGS sequence"/>
</dbReference>
<evidence type="ECO:0000256" key="1">
    <source>
        <dbReference type="ARBA" id="ARBA00010515"/>
    </source>
</evidence>
<dbReference type="SUPFAM" id="SSF53474">
    <property type="entry name" value="alpha/beta-Hydrolases"/>
    <property type="match status" value="1"/>
</dbReference>
<reference evidence="4 5" key="1">
    <citation type="submission" date="2020-03" db="EMBL/GenBank/DDBJ databases">
        <title>Genomic Encyclopedia of Type Strains, Phase IV (KMG-IV): sequencing the most valuable type-strain genomes for metagenomic binning, comparative biology and taxonomic classification.</title>
        <authorList>
            <person name="Goeker M."/>
        </authorList>
    </citation>
    <scope>NUCLEOTIDE SEQUENCE [LARGE SCALE GENOMIC DNA]</scope>
    <source>
        <strain evidence="4 5">DSM 19867</strain>
    </source>
</reference>
<comment type="similarity">
    <text evidence="1">Belongs to the 'GDXG' lipolytic enzyme family.</text>
</comment>